<dbReference type="RefSeq" id="WP_019435272.1">
    <property type="nucleotide sequence ID" value="NZ_BAAANQ010000001.1"/>
</dbReference>
<protein>
    <recommendedName>
        <fullName evidence="4">Integral membrane protein</fullName>
    </recommendedName>
</protein>
<name>A0ABP5G5Z9_9ACTN</name>
<feature type="transmembrane region" description="Helical" evidence="1">
    <location>
        <begin position="155"/>
        <end position="176"/>
    </location>
</feature>
<evidence type="ECO:0000313" key="3">
    <source>
        <dbReference type="Proteomes" id="UP001403094"/>
    </source>
</evidence>
<keyword evidence="1" id="KW-0472">Membrane</keyword>
<evidence type="ECO:0000256" key="1">
    <source>
        <dbReference type="SAM" id="Phobius"/>
    </source>
</evidence>
<feature type="transmembrane region" description="Helical" evidence="1">
    <location>
        <begin position="220"/>
        <end position="241"/>
    </location>
</feature>
<keyword evidence="1" id="KW-1133">Transmembrane helix</keyword>
<keyword evidence="1" id="KW-0812">Transmembrane</keyword>
<reference evidence="3" key="1">
    <citation type="journal article" date="2019" name="Int. J. Syst. Evol. Microbiol.">
        <title>The Global Catalogue of Microorganisms (GCM) 10K type strain sequencing project: providing services to taxonomists for standard genome sequencing and annotation.</title>
        <authorList>
            <consortium name="The Broad Institute Genomics Platform"/>
            <consortium name="The Broad Institute Genome Sequencing Center for Infectious Disease"/>
            <person name="Wu L."/>
            <person name="Ma J."/>
        </authorList>
    </citation>
    <scope>NUCLEOTIDE SEQUENCE [LARGE SCALE GENOMIC DNA]</scope>
    <source>
        <strain evidence="3">JCM 14549</strain>
    </source>
</reference>
<organism evidence="2 3">
    <name type="scientific">Streptomyces cheonanensis</name>
    <dbReference type="NCBI Taxonomy" id="312720"/>
    <lineage>
        <taxon>Bacteria</taxon>
        <taxon>Bacillati</taxon>
        <taxon>Actinomycetota</taxon>
        <taxon>Actinomycetes</taxon>
        <taxon>Kitasatosporales</taxon>
        <taxon>Streptomycetaceae</taxon>
        <taxon>Streptomyces</taxon>
    </lineage>
</organism>
<feature type="transmembrane region" description="Helical" evidence="1">
    <location>
        <begin position="188"/>
        <end position="208"/>
    </location>
</feature>
<keyword evidence="3" id="KW-1185">Reference proteome</keyword>
<dbReference type="Proteomes" id="UP001403094">
    <property type="component" value="Unassembled WGS sequence"/>
</dbReference>
<feature type="transmembrane region" description="Helical" evidence="1">
    <location>
        <begin position="269"/>
        <end position="290"/>
    </location>
</feature>
<gene>
    <name evidence="2" type="ORF">GCM10009757_00930</name>
</gene>
<feature type="transmembrane region" description="Helical" evidence="1">
    <location>
        <begin position="116"/>
        <end position="134"/>
    </location>
</feature>
<feature type="transmembrane region" description="Helical" evidence="1">
    <location>
        <begin position="92"/>
        <end position="110"/>
    </location>
</feature>
<feature type="transmembrane region" description="Helical" evidence="1">
    <location>
        <begin position="12"/>
        <end position="31"/>
    </location>
</feature>
<evidence type="ECO:0000313" key="2">
    <source>
        <dbReference type="EMBL" id="GAA2039735.1"/>
    </source>
</evidence>
<evidence type="ECO:0008006" key="4">
    <source>
        <dbReference type="Google" id="ProtNLM"/>
    </source>
</evidence>
<accession>A0ABP5G5Z9</accession>
<dbReference type="EMBL" id="BAAANQ010000001">
    <property type="protein sequence ID" value="GAA2039735.1"/>
    <property type="molecule type" value="Genomic_DNA"/>
</dbReference>
<proteinExistence type="predicted"/>
<sequence>MPKATPPPAPSPWVVTVTVLAGLLGAAGLVLVLRDTLRAAGGSWPGGSTGFAVTLGVLSALGVLVPVFFGVAGKWPHRVGPRLRIGARATRWTMVVAGFLGTVALLSLPFSGAGVTGLVTGLVILIAGGFVLAANLGGDTPRERVDLLRRMGAALLFLSLFITMMAMAILFGDAYFTLAENWPGGPTVFLACAGAAVPLSIAGTFWAANRRARLTLAGTAPIMALGLALTTASLSVLFATAPPRDYKGPILCDDGFYCLLDQNHGNAGLTVGLGWLAVLVTGALLGYAAVRARKRSR</sequence>
<comment type="caution">
    <text evidence="2">The sequence shown here is derived from an EMBL/GenBank/DDBJ whole genome shotgun (WGS) entry which is preliminary data.</text>
</comment>
<feature type="transmembrane region" description="Helical" evidence="1">
    <location>
        <begin position="51"/>
        <end position="71"/>
    </location>
</feature>